<evidence type="ECO:0000256" key="1">
    <source>
        <dbReference type="ARBA" id="ARBA00010552"/>
    </source>
</evidence>
<dbReference type="Gene3D" id="3.30.1330.40">
    <property type="entry name" value="RutC-like"/>
    <property type="match status" value="1"/>
</dbReference>
<name>A0A4R6YTI7_9GAMM</name>
<evidence type="ECO:0000313" key="2">
    <source>
        <dbReference type="EMBL" id="TDR41717.1"/>
    </source>
</evidence>
<dbReference type="CDD" id="cd00448">
    <property type="entry name" value="YjgF_YER057c_UK114_family"/>
    <property type="match status" value="1"/>
</dbReference>
<dbReference type="InterPro" id="IPR006056">
    <property type="entry name" value="RidA"/>
</dbReference>
<dbReference type="RefSeq" id="WP_133819790.1">
    <property type="nucleotide sequence ID" value="NZ_SNZH01000010.1"/>
</dbReference>
<dbReference type="AlphaFoldDB" id="A0A4R6YTI7"/>
<dbReference type="InterPro" id="IPR035959">
    <property type="entry name" value="RutC-like_sf"/>
</dbReference>
<comment type="caution">
    <text evidence="2">The sequence shown here is derived from an EMBL/GenBank/DDBJ whole genome shotgun (WGS) entry which is preliminary data.</text>
</comment>
<dbReference type="InterPro" id="IPR006175">
    <property type="entry name" value="YjgF/YER057c/UK114"/>
</dbReference>
<accession>A0A4R6YTI7</accession>
<dbReference type="GO" id="GO:0019239">
    <property type="term" value="F:deaminase activity"/>
    <property type="evidence" value="ECO:0007669"/>
    <property type="project" value="TreeGrafter"/>
</dbReference>
<organism evidence="2 3">
    <name type="scientific">Tahibacter aquaticus</name>
    <dbReference type="NCBI Taxonomy" id="520092"/>
    <lineage>
        <taxon>Bacteria</taxon>
        <taxon>Pseudomonadati</taxon>
        <taxon>Pseudomonadota</taxon>
        <taxon>Gammaproteobacteria</taxon>
        <taxon>Lysobacterales</taxon>
        <taxon>Rhodanobacteraceae</taxon>
        <taxon>Tahibacter</taxon>
    </lineage>
</organism>
<dbReference type="GO" id="GO:0005829">
    <property type="term" value="C:cytosol"/>
    <property type="evidence" value="ECO:0007669"/>
    <property type="project" value="TreeGrafter"/>
</dbReference>
<reference evidence="2 3" key="1">
    <citation type="submission" date="2019-03" db="EMBL/GenBank/DDBJ databases">
        <title>Genomic Encyclopedia of Type Strains, Phase IV (KMG-IV): sequencing the most valuable type-strain genomes for metagenomic binning, comparative biology and taxonomic classification.</title>
        <authorList>
            <person name="Goeker M."/>
        </authorList>
    </citation>
    <scope>NUCLEOTIDE SEQUENCE [LARGE SCALE GENOMIC DNA]</scope>
    <source>
        <strain evidence="2 3">DSM 21667</strain>
    </source>
</reference>
<dbReference type="PANTHER" id="PTHR11803:SF39">
    <property type="entry name" value="2-IMINOBUTANOATE_2-IMINOPROPANOATE DEAMINASE"/>
    <property type="match status" value="1"/>
</dbReference>
<dbReference type="SUPFAM" id="SSF55298">
    <property type="entry name" value="YjgF-like"/>
    <property type="match status" value="1"/>
</dbReference>
<keyword evidence="3" id="KW-1185">Reference proteome</keyword>
<gene>
    <name evidence="2" type="ORF">DFR29_110200</name>
</gene>
<proteinExistence type="inferred from homology"/>
<protein>
    <submittedName>
        <fullName evidence="2">Endoribonuclease L-PSP</fullName>
    </submittedName>
</protein>
<dbReference type="PANTHER" id="PTHR11803">
    <property type="entry name" value="2-IMINOBUTANOATE/2-IMINOPROPANOATE DEAMINASE RIDA"/>
    <property type="match status" value="1"/>
</dbReference>
<comment type="similarity">
    <text evidence="1">Belongs to the RutC family.</text>
</comment>
<dbReference type="Proteomes" id="UP000295293">
    <property type="component" value="Unassembled WGS sequence"/>
</dbReference>
<dbReference type="FunFam" id="3.30.1330.40:FF:000001">
    <property type="entry name" value="L-PSP family endoribonuclease"/>
    <property type="match status" value="1"/>
</dbReference>
<sequence length="127" mass="13225">MSRSIIASDNAPKAIGPYSQAVQVGNTIYTSGQIPLDPVTGELVGGDIAAQARQVFENLRAVVEAGGASFADVARVGIYLTDLGNFAAVNAVMADYFQQPYPARSTIGVASLPRGAQVEVDLVLVRS</sequence>
<dbReference type="NCBIfam" id="TIGR00004">
    <property type="entry name" value="Rid family detoxifying hydrolase"/>
    <property type="match status" value="1"/>
</dbReference>
<dbReference type="Pfam" id="PF01042">
    <property type="entry name" value="Ribonuc_L-PSP"/>
    <property type="match status" value="1"/>
</dbReference>
<evidence type="ECO:0000313" key="3">
    <source>
        <dbReference type="Proteomes" id="UP000295293"/>
    </source>
</evidence>
<dbReference type="OrthoDB" id="9803101at2"/>
<dbReference type="EMBL" id="SNZH01000010">
    <property type="protein sequence ID" value="TDR41717.1"/>
    <property type="molecule type" value="Genomic_DNA"/>
</dbReference>